<dbReference type="Pfam" id="PF00005">
    <property type="entry name" value="ABC_tran"/>
    <property type="match status" value="1"/>
</dbReference>
<dbReference type="SUPFAM" id="SSF52540">
    <property type="entry name" value="P-loop containing nucleoside triphosphate hydrolases"/>
    <property type="match status" value="1"/>
</dbReference>
<dbReference type="PROSITE" id="PS00211">
    <property type="entry name" value="ABC_TRANSPORTER_1"/>
    <property type="match status" value="1"/>
</dbReference>
<dbReference type="Gene3D" id="3.40.50.300">
    <property type="entry name" value="P-loop containing nucleotide triphosphate hydrolases"/>
    <property type="match status" value="1"/>
</dbReference>
<dbReference type="InterPro" id="IPR027417">
    <property type="entry name" value="P-loop_NTPase"/>
</dbReference>
<feature type="region of interest" description="Disordered" evidence="4">
    <location>
        <begin position="251"/>
        <end position="283"/>
    </location>
</feature>
<organism evidence="6 7">
    <name type="scientific">Dactylosporangium sucinum</name>
    <dbReference type="NCBI Taxonomy" id="1424081"/>
    <lineage>
        <taxon>Bacteria</taxon>
        <taxon>Bacillati</taxon>
        <taxon>Actinomycetota</taxon>
        <taxon>Actinomycetes</taxon>
        <taxon>Micromonosporales</taxon>
        <taxon>Micromonosporaceae</taxon>
        <taxon>Dactylosporangium</taxon>
    </lineage>
</organism>
<dbReference type="Proteomes" id="UP000642070">
    <property type="component" value="Unassembled WGS sequence"/>
</dbReference>
<accession>A0A917TUQ5</accession>
<dbReference type="PROSITE" id="PS50893">
    <property type="entry name" value="ABC_TRANSPORTER_2"/>
    <property type="match status" value="1"/>
</dbReference>
<dbReference type="InterPro" id="IPR003593">
    <property type="entry name" value="AAA+_ATPase"/>
</dbReference>
<gene>
    <name evidence="6" type="ORF">GCM10007977_045450</name>
</gene>
<evidence type="ECO:0000256" key="2">
    <source>
        <dbReference type="ARBA" id="ARBA00022741"/>
    </source>
</evidence>
<keyword evidence="3 6" id="KW-0067">ATP-binding</keyword>
<dbReference type="CDD" id="cd03293">
    <property type="entry name" value="ABC_NrtD_SsuB_transporters"/>
    <property type="match status" value="1"/>
</dbReference>
<name>A0A917TUQ5_9ACTN</name>
<keyword evidence="2" id="KW-0547">Nucleotide-binding</keyword>
<dbReference type="InterPro" id="IPR003439">
    <property type="entry name" value="ABC_transporter-like_ATP-bd"/>
</dbReference>
<reference evidence="6" key="2">
    <citation type="submission" date="2020-09" db="EMBL/GenBank/DDBJ databases">
        <authorList>
            <person name="Sun Q."/>
            <person name="Ohkuma M."/>
        </authorList>
    </citation>
    <scope>NUCLEOTIDE SEQUENCE</scope>
    <source>
        <strain evidence="6">JCM 19831</strain>
    </source>
</reference>
<dbReference type="GO" id="GO:0016887">
    <property type="term" value="F:ATP hydrolysis activity"/>
    <property type="evidence" value="ECO:0007669"/>
    <property type="project" value="InterPro"/>
</dbReference>
<dbReference type="InterPro" id="IPR050166">
    <property type="entry name" value="ABC_transporter_ATP-bind"/>
</dbReference>
<feature type="domain" description="ABC transporter" evidence="5">
    <location>
        <begin position="3"/>
        <end position="230"/>
    </location>
</feature>
<dbReference type="InterPro" id="IPR017871">
    <property type="entry name" value="ABC_transporter-like_CS"/>
</dbReference>
<protein>
    <submittedName>
        <fullName evidence="6">Nitrate ABC transporter ATP-binding protein</fullName>
    </submittedName>
</protein>
<dbReference type="SMART" id="SM00382">
    <property type="entry name" value="AAA"/>
    <property type="match status" value="1"/>
</dbReference>
<dbReference type="PANTHER" id="PTHR42788">
    <property type="entry name" value="TAURINE IMPORT ATP-BINDING PROTEIN-RELATED"/>
    <property type="match status" value="1"/>
</dbReference>
<feature type="compositionally biased region" description="Basic and acidic residues" evidence="4">
    <location>
        <begin position="270"/>
        <end position="283"/>
    </location>
</feature>
<dbReference type="GO" id="GO:0005524">
    <property type="term" value="F:ATP binding"/>
    <property type="evidence" value="ECO:0007669"/>
    <property type="project" value="UniProtKB-KW"/>
</dbReference>
<evidence type="ECO:0000256" key="4">
    <source>
        <dbReference type="SAM" id="MobiDB-lite"/>
    </source>
</evidence>
<evidence type="ECO:0000256" key="3">
    <source>
        <dbReference type="ARBA" id="ARBA00022840"/>
    </source>
</evidence>
<evidence type="ECO:0000256" key="1">
    <source>
        <dbReference type="ARBA" id="ARBA00022448"/>
    </source>
</evidence>
<comment type="caution">
    <text evidence="6">The sequence shown here is derived from an EMBL/GenBank/DDBJ whole genome shotgun (WGS) entry which is preliminary data.</text>
</comment>
<dbReference type="AlphaFoldDB" id="A0A917TUQ5"/>
<sequence length="283" mass="31142">MKIGIRDLTRTFGRGSRTVEALGPVSLDVAPGEFVSIVGPSGCGKSTLLRAVAGLVRPSGGRINIRVGSPYPVAMIFQDYGIYPWKRVLENVRFGLDVQGVDRRTADARARYWLERMGLADFAGAWPDNLSGGMRQRVSIARAMAAEPEVLLMDEPFAALDAQLRSLLQEELLEICQTEQRTVLFVTHSLSEAILLADRVVVMSARPGRILLDRTVPFDRPRSPEIRLSAEFSALENELWQTLRVEVSGQLRPVPGAPADRRPARTGHATGRDNRGARDGDDN</sequence>
<reference evidence="6" key="1">
    <citation type="journal article" date="2014" name="Int. J. Syst. Evol. Microbiol.">
        <title>Complete genome sequence of Corynebacterium casei LMG S-19264T (=DSM 44701T), isolated from a smear-ripened cheese.</title>
        <authorList>
            <consortium name="US DOE Joint Genome Institute (JGI-PGF)"/>
            <person name="Walter F."/>
            <person name="Albersmeier A."/>
            <person name="Kalinowski J."/>
            <person name="Ruckert C."/>
        </authorList>
    </citation>
    <scope>NUCLEOTIDE SEQUENCE</scope>
    <source>
        <strain evidence="6">JCM 19831</strain>
    </source>
</reference>
<evidence type="ECO:0000313" key="6">
    <source>
        <dbReference type="EMBL" id="GGM38861.1"/>
    </source>
</evidence>
<dbReference type="EMBL" id="BMPI01000021">
    <property type="protein sequence ID" value="GGM38861.1"/>
    <property type="molecule type" value="Genomic_DNA"/>
</dbReference>
<evidence type="ECO:0000259" key="5">
    <source>
        <dbReference type="PROSITE" id="PS50893"/>
    </source>
</evidence>
<keyword evidence="7" id="KW-1185">Reference proteome</keyword>
<dbReference type="RefSeq" id="WP_229835740.1">
    <property type="nucleotide sequence ID" value="NZ_BMPI01000021.1"/>
</dbReference>
<evidence type="ECO:0000313" key="7">
    <source>
        <dbReference type="Proteomes" id="UP000642070"/>
    </source>
</evidence>
<keyword evidence="1" id="KW-0813">Transport</keyword>
<proteinExistence type="predicted"/>
<dbReference type="PANTHER" id="PTHR42788:SF13">
    <property type="entry name" value="ALIPHATIC SULFONATES IMPORT ATP-BINDING PROTEIN SSUB"/>
    <property type="match status" value="1"/>
</dbReference>